<dbReference type="EMBL" id="BNGU01000035">
    <property type="protein sequence ID" value="GHM59795.1"/>
    <property type="molecule type" value="Genomic_DNA"/>
</dbReference>
<proteinExistence type="predicted"/>
<gene>
    <name evidence="2" type="ORF">sL5_07880</name>
</gene>
<dbReference type="AlphaFoldDB" id="A0A8J3MPD1"/>
<name>A0A8J3MPD1_9RICK</name>
<keyword evidence="3" id="KW-1185">Reference proteome</keyword>
<evidence type="ECO:0000313" key="2">
    <source>
        <dbReference type="EMBL" id="GHM59795.1"/>
    </source>
</evidence>
<sequence length="113" mass="13069">MQGSGEKILQAIELNSQQPVEQQYSSKIVREQQKSNTSKSRRNKENIENHSPHHNHKTVSTKSKKKVDSPFYKERYNQQALHSNVTHNSVVSLNTTPSVEITDYTIMYQVLKE</sequence>
<dbReference type="Proteomes" id="UP000637906">
    <property type="component" value="Unassembled WGS sequence"/>
</dbReference>
<accession>A0A8J3MPD1</accession>
<feature type="compositionally biased region" description="Basic residues" evidence="1">
    <location>
        <begin position="52"/>
        <end position="65"/>
    </location>
</feature>
<evidence type="ECO:0000256" key="1">
    <source>
        <dbReference type="SAM" id="MobiDB-lite"/>
    </source>
</evidence>
<feature type="region of interest" description="Disordered" evidence="1">
    <location>
        <begin position="1"/>
        <end position="68"/>
    </location>
</feature>
<evidence type="ECO:0000313" key="3">
    <source>
        <dbReference type="Proteomes" id="UP000637906"/>
    </source>
</evidence>
<feature type="compositionally biased region" description="Polar residues" evidence="1">
    <location>
        <begin position="13"/>
        <end position="26"/>
    </location>
</feature>
<reference evidence="2 3" key="1">
    <citation type="journal article" date="2021" name="Microb. Ecol.">
        <title>Candidatus Mesenet longicola: Novel Endosymbionts of Brontispa longissima that Induce Cytoplasmic Incompatibility.</title>
        <authorList>
            <person name="Takano S."/>
            <person name="Gotoh Y."/>
            <person name="Hayashi T."/>
        </authorList>
    </citation>
    <scope>NUCLEOTIDE SEQUENCE [LARGE SCALE GENOMIC DNA]</scope>
    <source>
        <strain evidence="2">L5</strain>
    </source>
</reference>
<protein>
    <submittedName>
        <fullName evidence="2">Uncharacterized protein</fullName>
    </submittedName>
</protein>
<organism evidence="2 3">
    <name type="scientific">Candidatus Mesenet longicola</name>
    <dbReference type="NCBI Taxonomy" id="1892558"/>
    <lineage>
        <taxon>Bacteria</taxon>
        <taxon>Pseudomonadati</taxon>
        <taxon>Pseudomonadota</taxon>
        <taxon>Alphaproteobacteria</taxon>
        <taxon>Rickettsiales</taxon>
        <taxon>Anaplasmataceae</taxon>
        <taxon>Candidatus Mesenet</taxon>
    </lineage>
</organism>
<comment type="caution">
    <text evidence="2">The sequence shown here is derived from an EMBL/GenBank/DDBJ whole genome shotgun (WGS) entry which is preliminary data.</text>
</comment>